<dbReference type="Proteomes" id="UP000694397">
    <property type="component" value="Chromosome 5"/>
</dbReference>
<protein>
    <submittedName>
        <fullName evidence="1">Uncharacterized protein</fullName>
    </submittedName>
</protein>
<proteinExistence type="predicted"/>
<reference evidence="1" key="2">
    <citation type="submission" date="2025-08" db="UniProtKB">
        <authorList>
            <consortium name="Ensembl"/>
        </authorList>
    </citation>
    <scope>IDENTIFICATION</scope>
</reference>
<dbReference type="Ensembl" id="ENSSFOT00015042462.1">
    <property type="protein sequence ID" value="ENSSFOP00015067265.1"/>
    <property type="gene ID" value="ENSSFOG00015027908.1"/>
</dbReference>
<name>A0A8C9VXZ1_SCLFO</name>
<dbReference type="OrthoDB" id="267323at2759"/>
<keyword evidence="2" id="KW-1185">Reference proteome</keyword>
<reference evidence="1 2" key="1">
    <citation type="submission" date="2019-04" db="EMBL/GenBank/DDBJ databases">
        <authorList>
            <consortium name="Wellcome Sanger Institute Data Sharing"/>
        </authorList>
    </citation>
    <scope>NUCLEOTIDE SEQUENCE [LARGE SCALE GENOMIC DNA]</scope>
</reference>
<evidence type="ECO:0000313" key="1">
    <source>
        <dbReference type="Ensembl" id="ENSSFOP00015067265.1"/>
    </source>
</evidence>
<reference evidence="1" key="3">
    <citation type="submission" date="2025-09" db="UniProtKB">
        <authorList>
            <consortium name="Ensembl"/>
        </authorList>
    </citation>
    <scope>IDENTIFICATION</scope>
</reference>
<dbReference type="AlphaFoldDB" id="A0A8C9VXZ1"/>
<evidence type="ECO:0000313" key="2">
    <source>
        <dbReference type="Proteomes" id="UP000694397"/>
    </source>
</evidence>
<accession>A0A8C9VXZ1</accession>
<sequence>METGPGTKNFSQDNRNEPQKHCVELAHPGKAYITKKLTRCLNWISLPTKDTAHHLPVSLLDISFLLV</sequence>
<organism evidence="1 2">
    <name type="scientific">Scleropages formosus</name>
    <name type="common">Asian bonytongue</name>
    <name type="synonym">Osteoglossum formosum</name>
    <dbReference type="NCBI Taxonomy" id="113540"/>
    <lineage>
        <taxon>Eukaryota</taxon>
        <taxon>Metazoa</taxon>
        <taxon>Chordata</taxon>
        <taxon>Craniata</taxon>
        <taxon>Vertebrata</taxon>
        <taxon>Euteleostomi</taxon>
        <taxon>Actinopterygii</taxon>
        <taxon>Neopterygii</taxon>
        <taxon>Teleostei</taxon>
        <taxon>Osteoglossocephala</taxon>
        <taxon>Osteoglossomorpha</taxon>
        <taxon>Osteoglossiformes</taxon>
        <taxon>Osteoglossidae</taxon>
        <taxon>Scleropages</taxon>
    </lineage>
</organism>